<feature type="transmembrane region" description="Helical" evidence="2">
    <location>
        <begin position="27"/>
        <end position="47"/>
    </location>
</feature>
<reference evidence="4" key="1">
    <citation type="submission" date="2016-04" db="EMBL/GenBank/DDBJ databases">
        <title>Cephalotus genome sequencing.</title>
        <authorList>
            <person name="Fukushima K."/>
            <person name="Hasebe M."/>
            <person name="Fang X."/>
        </authorList>
    </citation>
    <scope>NUCLEOTIDE SEQUENCE [LARGE SCALE GENOMIC DNA]</scope>
    <source>
        <strain evidence="4">cv. St1</strain>
    </source>
</reference>
<feature type="transmembrane region" description="Helical" evidence="2">
    <location>
        <begin position="67"/>
        <end position="87"/>
    </location>
</feature>
<dbReference type="PANTHER" id="PTHR33640">
    <property type="entry name" value="TRANSMEMBRANE PROTEIN"/>
    <property type="match status" value="1"/>
</dbReference>
<dbReference type="PANTHER" id="PTHR33640:SF3">
    <property type="entry name" value="DUF4408 DOMAIN-CONTAINING PROTEIN"/>
    <property type="match status" value="1"/>
</dbReference>
<dbReference type="STRING" id="3775.A0A1Q3C9M4"/>
<feature type="compositionally biased region" description="Low complexity" evidence="1">
    <location>
        <begin position="160"/>
        <end position="170"/>
    </location>
</feature>
<dbReference type="FunCoup" id="A0A1Q3C9M4">
    <property type="interactions" value="229"/>
</dbReference>
<evidence type="ECO:0000256" key="2">
    <source>
        <dbReference type="SAM" id="Phobius"/>
    </source>
</evidence>
<keyword evidence="4" id="KW-1185">Reference proteome</keyword>
<name>A0A1Q3C9M4_CEPFO</name>
<comment type="caution">
    <text evidence="3">The sequence shown here is derived from an EMBL/GenBank/DDBJ whole genome shotgun (WGS) entry which is preliminary data.</text>
</comment>
<accession>A0A1Q3C9M4</accession>
<feature type="compositionally biased region" description="Basic and acidic residues" evidence="1">
    <location>
        <begin position="171"/>
        <end position="186"/>
    </location>
</feature>
<protein>
    <recommendedName>
        <fullName evidence="5">DUF4408 domain-containing protein</fullName>
    </recommendedName>
</protein>
<dbReference type="Proteomes" id="UP000187406">
    <property type="component" value="Unassembled WGS sequence"/>
</dbReference>
<keyword evidence="2" id="KW-0472">Membrane</keyword>
<evidence type="ECO:0008006" key="5">
    <source>
        <dbReference type="Google" id="ProtNLM"/>
    </source>
</evidence>
<sequence>MDSFRFFDSVKEEKASAMQRFNRLRSIAGLFRFVELFLALLCISWTFNRLPFAVKISGDFFRHISGVIKSPLFVFLLSNGIIAALIAKSGGISDQRRHNAVTNLSEEIMKNSGDRTKSLSEEEEESREEIAYEDKQIIISGEVHTITRTCESHDDVGLFPDSNSESGSDSEGPRIYRRTKSEKMEGRGGSGEKVLRRSETEKFTGKVGKTCPDFAGSLHLDDDLSDEEFQRTVEEFIAKQLKFRRQESLSIVLPNQS</sequence>
<proteinExistence type="predicted"/>
<evidence type="ECO:0000256" key="1">
    <source>
        <dbReference type="SAM" id="MobiDB-lite"/>
    </source>
</evidence>
<dbReference type="EMBL" id="BDDD01001546">
    <property type="protein sequence ID" value="GAV76919.1"/>
    <property type="molecule type" value="Genomic_DNA"/>
</dbReference>
<keyword evidence="2" id="KW-0812">Transmembrane</keyword>
<dbReference type="AlphaFoldDB" id="A0A1Q3C9M4"/>
<dbReference type="InParanoid" id="A0A1Q3C9M4"/>
<keyword evidence="2" id="KW-1133">Transmembrane helix</keyword>
<gene>
    <name evidence="3" type="ORF">CFOL_v3_20392</name>
</gene>
<dbReference type="OrthoDB" id="1916829at2759"/>
<feature type="compositionally biased region" description="Basic and acidic residues" evidence="1">
    <location>
        <begin position="193"/>
        <end position="204"/>
    </location>
</feature>
<evidence type="ECO:0000313" key="4">
    <source>
        <dbReference type="Proteomes" id="UP000187406"/>
    </source>
</evidence>
<organism evidence="3 4">
    <name type="scientific">Cephalotus follicularis</name>
    <name type="common">Albany pitcher plant</name>
    <dbReference type="NCBI Taxonomy" id="3775"/>
    <lineage>
        <taxon>Eukaryota</taxon>
        <taxon>Viridiplantae</taxon>
        <taxon>Streptophyta</taxon>
        <taxon>Embryophyta</taxon>
        <taxon>Tracheophyta</taxon>
        <taxon>Spermatophyta</taxon>
        <taxon>Magnoliopsida</taxon>
        <taxon>eudicotyledons</taxon>
        <taxon>Gunneridae</taxon>
        <taxon>Pentapetalae</taxon>
        <taxon>rosids</taxon>
        <taxon>fabids</taxon>
        <taxon>Oxalidales</taxon>
        <taxon>Cephalotaceae</taxon>
        <taxon>Cephalotus</taxon>
    </lineage>
</organism>
<feature type="region of interest" description="Disordered" evidence="1">
    <location>
        <begin position="154"/>
        <end position="208"/>
    </location>
</feature>
<evidence type="ECO:0000313" key="3">
    <source>
        <dbReference type="EMBL" id="GAV76919.1"/>
    </source>
</evidence>